<feature type="domain" description="DUF5648" evidence="1">
    <location>
        <begin position="138"/>
        <end position="199"/>
    </location>
</feature>
<dbReference type="AlphaFoldDB" id="A0A495SR16"/>
<comment type="caution">
    <text evidence="2">The sequence shown here is derived from an EMBL/GenBank/DDBJ whole genome shotgun (WGS) entry which is preliminary data.</text>
</comment>
<dbReference type="InterPro" id="IPR043708">
    <property type="entry name" value="DUF5648"/>
</dbReference>
<evidence type="ECO:0000259" key="1">
    <source>
        <dbReference type="Pfam" id="PF18885"/>
    </source>
</evidence>
<feature type="domain" description="DUF5648" evidence="1">
    <location>
        <begin position="39"/>
        <end position="115"/>
    </location>
</feature>
<sequence length="202" mass="22476">MRQFILLSLIGITLAGCSNQENDMDISSLQSSEKKLNKTTSEQSEVMGTPIYRFYGGGVGHYYTYYYNDGINAGYTPEGILGYNWLGASGGERVITRWYNRKNGDRLLTITPEELNGDIYATSNASGSILYHTMNTNGAWIQEGEMGQSWSSGSSSSLGTSTAIYRYYNASKKRHFFTNNIYEMGPGTNGYVYESIAFYLGN</sequence>
<dbReference type="Pfam" id="PF18885">
    <property type="entry name" value="DUF5648"/>
    <property type="match status" value="2"/>
</dbReference>
<reference evidence="2 3" key="1">
    <citation type="submission" date="2018-10" db="EMBL/GenBank/DDBJ databases">
        <title>Genomic Encyclopedia of Archaeal and Bacterial Type Strains, Phase II (KMG-II): from individual species to whole genera.</title>
        <authorList>
            <person name="Goeker M."/>
        </authorList>
    </citation>
    <scope>NUCLEOTIDE SEQUENCE [LARGE SCALE GENOMIC DNA]</scope>
    <source>
        <strain evidence="2 3">DSM 14219</strain>
    </source>
</reference>
<gene>
    <name evidence="2" type="ORF">BCF58_1170</name>
</gene>
<keyword evidence="3" id="KW-1185">Reference proteome</keyword>
<organism evidence="2 3">
    <name type="scientific">Chryseobacterium defluvii</name>
    <dbReference type="NCBI Taxonomy" id="160396"/>
    <lineage>
        <taxon>Bacteria</taxon>
        <taxon>Pseudomonadati</taxon>
        <taxon>Bacteroidota</taxon>
        <taxon>Flavobacteriia</taxon>
        <taxon>Flavobacteriales</taxon>
        <taxon>Weeksellaceae</taxon>
        <taxon>Chryseobacterium group</taxon>
        <taxon>Chryseobacterium</taxon>
    </lineage>
</organism>
<dbReference type="EMBL" id="RBXB01000001">
    <property type="protein sequence ID" value="RKT01942.1"/>
    <property type="molecule type" value="Genomic_DNA"/>
</dbReference>
<evidence type="ECO:0000313" key="3">
    <source>
        <dbReference type="Proteomes" id="UP000272428"/>
    </source>
</evidence>
<accession>A0A495SR16</accession>
<proteinExistence type="predicted"/>
<dbReference type="Proteomes" id="UP000272428">
    <property type="component" value="Unassembled WGS sequence"/>
</dbReference>
<protein>
    <recommendedName>
        <fullName evidence="1">DUF5648 domain-containing protein</fullName>
    </recommendedName>
</protein>
<dbReference type="PROSITE" id="PS51257">
    <property type="entry name" value="PROKAR_LIPOPROTEIN"/>
    <property type="match status" value="1"/>
</dbReference>
<evidence type="ECO:0000313" key="2">
    <source>
        <dbReference type="EMBL" id="RKT01942.1"/>
    </source>
</evidence>
<name>A0A495SR16_9FLAO</name>